<feature type="transmembrane region" description="Helical" evidence="2">
    <location>
        <begin position="499"/>
        <end position="518"/>
    </location>
</feature>
<sequence length="527" mass="55269">MSRNRHFRSAVACLSAAAVAVGGSAMLFAAEMGTASSHREAPLITDDPKADNTDVYAFVSPDSPDTTTLIANWLPFEEPAGGPNFYQFAEDAQYDINLDNDGDAKPDITYRWTFKTTDNRGTDTFLYNNGPVTELDDENLLVRQTYKLEEIRGGQSQTLVNNAPVAPSNVGTASMPDYAGLRARAITPLDNGAQSFAGQADDPFFLDLRVFDLLYGGDLSETGADTLSGYNVQSIALQVPSSDITSSNDPVVGVWSTTQRPSMQIRNADGTQSFRGEYVQVSRIGMPLVNEVVVPAALKDAFNALPPAKDATVQPVVDRVNDPEVPKLIEAIYGIPAPKAPRDDIFSIFLTGIKGLNMPKGEVQPAEMLRLNTSIPPAEEPNRLGVLGGDNAGFPNGRRLSDDVVDIEIQALEGAVRTGKLVKALAAGDGVNENDLPFGETFPYVALPHSGSGTGAPSGGVGAGAGGTADQSGSVELGSTAGTRTDAVAPVTDGSIPTLPISAAALGLLLAGIGVGVYRRGRVGAEN</sequence>
<organism evidence="4">
    <name type="scientific">uncultured Nocardioidaceae bacterium</name>
    <dbReference type="NCBI Taxonomy" id="253824"/>
    <lineage>
        <taxon>Bacteria</taxon>
        <taxon>Bacillati</taxon>
        <taxon>Actinomycetota</taxon>
        <taxon>Actinomycetes</taxon>
        <taxon>Propionibacteriales</taxon>
        <taxon>Nocardioidaceae</taxon>
        <taxon>environmental samples</taxon>
    </lineage>
</organism>
<accession>A0A6J4LWH9</accession>
<protein>
    <recommendedName>
        <fullName evidence="5">DUF4331 domain-containing protein</fullName>
    </recommendedName>
</protein>
<dbReference type="AlphaFoldDB" id="A0A6J4LWH9"/>
<proteinExistence type="predicted"/>
<dbReference type="Pfam" id="PF14224">
    <property type="entry name" value="DUF4331"/>
    <property type="match status" value="1"/>
</dbReference>
<keyword evidence="2" id="KW-0472">Membrane</keyword>
<name>A0A6J4LWH9_9ACTN</name>
<feature type="signal peptide" evidence="3">
    <location>
        <begin position="1"/>
        <end position="29"/>
    </location>
</feature>
<evidence type="ECO:0000256" key="2">
    <source>
        <dbReference type="SAM" id="Phobius"/>
    </source>
</evidence>
<feature type="region of interest" description="Disordered" evidence="1">
    <location>
        <begin position="453"/>
        <end position="481"/>
    </location>
</feature>
<dbReference type="EMBL" id="CADCUJ010000039">
    <property type="protein sequence ID" value="CAA9341832.1"/>
    <property type="molecule type" value="Genomic_DNA"/>
</dbReference>
<keyword evidence="2" id="KW-0812">Transmembrane</keyword>
<dbReference type="InterPro" id="IPR025566">
    <property type="entry name" value="DUF4331"/>
</dbReference>
<gene>
    <name evidence="4" type="ORF">AVDCRST_MAG72-862</name>
</gene>
<evidence type="ECO:0008006" key="5">
    <source>
        <dbReference type="Google" id="ProtNLM"/>
    </source>
</evidence>
<evidence type="ECO:0000313" key="4">
    <source>
        <dbReference type="EMBL" id="CAA9341832.1"/>
    </source>
</evidence>
<keyword evidence="3" id="KW-0732">Signal</keyword>
<evidence type="ECO:0000256" key="1">
    <source>
        <dbReference type="SAM" id="MobiDB-lite"/>
    </source>
</evidence>
<keyword evidence="2" id="KW-1133">Transmembrane helix</keyword>
<evidence type="ECO:0000256" key="3">
    <source>
        <dbReference type="SAM" id="SignalP"/>
    </source>
</evidence>
<feature type="compositionally biased region" description="Gly residues" evidence="1">
    <location>
        <begin position="453"/>
        <end position="467"/>
    </location>
</feature>
<feature type="chain" id="PRO_5026720421" description="DUF4331 domain-containing protein" evidence="3">
    <location>
        <begin position="30"/>
        <end position="527"/>
    </location>
</feature>
<reference evidence="4" key="1">
    <citation type="submission" date="2020-02" db="EMBL/GenBank/DDBJ databases">
        <authorList>
            <person name="Meier V. D."/>
        </authorList>
    </citation>
    <scope>NUCLEOTIDE SEQUENCE</scope>
    <source>
        <strain evidence="4">AVDCRST_MAG72</strain>
    </source>
</reference>